<accession>A0AB74UDY8</accession>
<protein>
    <submittedName>
        <fullName evidence="1">Uncharacterized protein</fullName>
    </submittedName>
</protein>
<dbReference type="AlphaFoldDB" id="A0AB74UDY8"/>
<organism evidence="1">
    <name type="scientific">Salinicola endophyticus</name>
    <dbReference type="NCBI Taxonomy" id="1949083"/>
    <lineage>
        <taxon>Bacteria</taxon>
        <taxon>Pseudomonadati</taxon>
        <taxon>Pseudomonadota</taxon>
        <taxon>Gammaproteobacteria</taxon>
        <taxon>Oceanospirillales</taxon>
        <taxon>Halomonadaceae</taxon>
        <taxon>Salinicola</taxon>
    </lineage>
</organism>
<reference evidence="1" key="1">
    <citation type="submission" date="2024-06" db="EMBL/GenBank/DDBJ databases">
        <title>Complete genome of Salinicola endophyticus HNIBRBA4755.</title>
        <authorList>
            <person name="Shin S.Y."/>
            <person name="Kang H."/>
            <person name="Song J."/>
        </authorList>
    </citation>
    <scope>NUCLEOTIDE SEQUENCE</scope>
    <source>
        <strain evidence="1">HNIBRBA4755</strain>
    </source>
</reference>
<proteinExistence type="predicted"/>
<name>A0AB74UDY8_9GAMM</name>
<dbReference type="RefSeq" id="WP_353981687.1">
    <property type="nucleotide sequence ID" value="NZ_CP159578.1"/>
</dbReference>
<gene>
    <name evidence="1" type="ORF">ABV408_06735</name>
</gene>
<dbReference type="EMBL" id="CP159578">
    <property type="protein sequence ID" value="XCJ80878.1"/>
    <property type="molecule type" value="Genomic_DNA"/>
</dbReference>
<evidence type="ECO:0000313" key="1">
    <source>
        <dbReference type="EMBL" id="XCJ80878.1"/>
    </source>
</evidence>
<sequence length="45" mass="4828">MNRTNWEHAGIAAGLMLAVFLPLALLAVPGASIAKRCGPRLQIER</sequence>